<evidence type="ECO:0000256" key="1">
    <source>
        <dbReference type="SAM" id="MobiDB-lite"/>
    </source>
</evidence>
<feature type="compositionally biased region" description="Polar residues" evidence="1">
    <location>
        <begin position="244"/>
        <end position="253"/>
    </location>
</feature>
<reference evidence="2" key="1">
    <citation type="journal article" date="2019" name="Sci. Rep.">
        <title>Draft genome of Tanacetum cinerariifolium, the natural source of mosquito coil.</title>
        <authorList>
            <person name="Yamashiro T."/>
            <person name="Shiraishi A."/>
            <person name="Satake H."/>
            <person name="Nakayama K."/>
        </authorList>
    </citation>
    <scope>NUCLEOTIDE SEQUENCE</scope>
</reference>
<comment type="caution">
    <text evidence="2">The sequence shown here is derived from an EMBL/GenBank/DDBJ whole genome shotgun (WGS) entry which is preliminary data.</text>
</comment>
<organism evidence="2">
    <name type="scientific">Tanacetum cinerariifolium</name>
    <name type="common">Dalmatian daisy</name>
    <name type="synonym">Chrysanthemum cinerariifolium</name>
    <dbReference type="NCBI Taxonomy" id="118510"/>
    <lineage>
        <taxon>Eukaryota</taxon>
        <taxon>Viridiplantae</taxon>
        <taxon>Streptophyta</taxon>
        <taxon>Embryophyta</taxon>
        <taxon>Tracheophyta</taxon>
        <taxon>Spermatophyta</taxon>
        <taxon>Magnoliopsida</taxon>
        <taxon>eudicotyledons</taxon>
        <taxon>Gunneridae</taxon>
        <taxon>Pentapetalae</taxon>
        <taxon>asterids</taxon>
        <taxon>campanulids</taxon>
        <taxon>Asterales</taxon>
        <taxon>Asteraceae</taxon>
        <taxon>Asteroideae</taxon>
        <taxon>Anthemideae</taxon>
        <taxon>Anthemidinae</taxon>
        <taxon>Tanacetum</taxon>
    </lineage>
</organism>
<dbReference type="AlphaFoldDB" id="A0A6L2M8N9"/>
<proteinExistence type="predicted"/>
<name>A0A6L2M8N9_TANCI</name>
<sequence>MGMEMLLQHWLKQQLQIAQEEEAWIQSTQEEFKFMAAVDAYKENERVKANCILENNLQQASTSGTQSNKAHVNDSDRSAEIKLLQARLVDQNGKCNDTPCVSDTLNPLPQKLENENVELEFQVSEQKATTKGTSVNTLFCKQSILGKPPSSRSKLYTLTPSLKSSILPKVDKTNALSKPVTSNLAPSSRESKGVQTINVIAPRIFRTNPSKTSRVDNVFPNKPIKASVRTKPITVSQPHVITKNDVNSKTNGFSPKDVKSTTRTRRPLPRNNPKMIRSLLSLKVVGP</sequence>
<gene>
    <name evidence="2" type="ORF">Tci_042371</name>
</gene>
<protein>
    <submittedName>
        <fullName evidence="2">Uncharacterized protein</fullName>
    </submittedName>
</protein>
<dbReference type="EMBL" id="BKCJ010006103">
    <property type="protein sequence ID" value="GEU70393.1"/>
    <property type="molecule type" value="Genomic_DNA"/>
</dbReference>
<feature type="region of interest" description="Disordered" evidence="1">
    <location>
        <begin position="244"/>
        <end position="273"/>
    </location>
</feature>
<evidence type="ECO:0000313" key="2">
    <source>
        <dbReference type="EMBL" id="GEU70393.1"/>
    </source>
</evidence>
<accession>A0A6L2M8N9</accession>